<keyword evidence="18" id="KW-1185">Reference proteome</keyword>
<dbReference type="GO" id="GO:0033499">
    <property type="term" value="P:galactose catabolic process via UDP-galactose, Leloir pathway"/>
    <property type="evidence" value="ECO:0007669"/>
    <property type="project" value="TreeGrafter"/>
</dbReference>
<dbReference type="EMBL" id="CADEPI010000040">
    <property type="protein sequence ID" value="CAB3368815.1"/>
    <property type="molecule type" value="Genomic_DNA"/>
</dbReference>
<dbReference type="InterPro" id="IPR008183">
    <property type="entry name" value="Aldose_1/G6P_1-epimerase"/>
</dbReference>
<gene>
    <name evidence="17" type="ORF">CLODIP_2_CD02728</name>
</gene>
<comment type="pathway">
    <text evidence="5 13">Carbohydrate metabolism; hexose metabolism.</text>
</comment>
<evidence type="ECO:0000256" key="2">
    <source>
        <dbReference type="ARBA" id="ARBA00001712"/>
    </source>
</evidence>
<dbReference type="PIRSF" id="PIRSF005096">
    <property type="entry name" value="GALM"/>
    <property type="match status" value="1"/>
</dbReference>
<dbReference type="InterPro" id="IPR047215">
    <property type="entry name" value="Galactose_mutarotase-like"/>
</dbReference>
<dbReference type="InterPro" id="IPR015443">
    <property type="entry name" value="Aldose_1-epimerase"/>
</dbReference>
<evidence type="ECO:0000256" key="14">
    <source>
        <dbReference type="PIRSR" id="PIRSR005096-1"/>
    </source>
</evidence>
<dbReference type="Pfam" id="PF01263">
    <property type="entry name" value="Aldose_epim"/>
    <property type="match status" value="1"/>
</dbReference>
<evidence type="ECO:0000256" key="15">
    <source>
        <dbReference type="PIRSR" id="PIRSR005096-2"/>
    </source>
</evidence>
<feature type="binding site" evidence="15">
    <location>
        <position position="250"/>
    </location>
    <ligand>
        <name>beta-D-galactose</name>
        <dbReference type="ChEBI" id="CHEBI:27667"/>
    </ligand>
</feature>
<feature type="binding site" evidence="16">
    <location>
        <begin position="86"/>
        <end position="87"/>
    </location>
    <ligand>
        <name>beta-D-galactose</name>
        <dbReference type="ChEBI" id="CHEBI:27667"/>
    </ligand>
</feature>
<keyword evidence="10 13" id="KW-0413">Isomerase</keyword>
<comment type="caution">
    <text evidence="17">The sequence shown here is derived from an EMBL/GenBank/DDBJ whole genome shotgun (WGS) entry which is preliminary data.</text>
</comment>
<dbReference type="OrthoDB" id="274691at2759"/>
<keyword evidence="8" id="KW-0963">Cytoplasm</keyword>
<dbReference type="InterPro" id="IPR014718">
    <property type="entry name" value="GH-type_carb-bd"/>
</dbReference>
<protein>
    <recommendedName>
        <fullName evidence="13">Aldose 1-epimerase</fullName>
        <ecNumber evidence="13">5.1.3.3</ecNumber>
    </recommendedName>
</protein>
<evidence type="ECO:0000313" key="18">
    <source>
        <dbReference type="Proteomes" id="UP000494165"/>
    </source>
</evidence>
<comment type="catalytic activity">
    <reaction evidence="1 13">
        <text>alpha-D-glucose = beta-D-glucose</text>
        <dbReference type="Rhea" id="RHEA:10264"/>
        <dbReference type="ChEBI" id="CHEBI:15903"/>
        <dbReference type="ChEBI" id="CHEBI:17925"/>
        <dbReference type="EC" id="5.1.3.3"/>
    </reaction>
</comment>
<comment type="function">
    <text evidence="12">Mutarotase that catalyzes the interconversion of beta-D-galactose and alpha-D-galactose during galactose metabolism. Beta-D-galactose is metabolized in the liver into glucose 1-phosphate, the primary metabolic fuel, by the action of four enzymes that constitute the Leloir pathway: GALM, GALK1 (galactokinase), GALT (galactose-1-phosphate uridylyltransferase) and GALE (UDP-galactose-4'-epimerase). Involved in the maintenance of the equilibrium between the beta- and alpha-anomers of galactose, therefore ensuring a sufficient supply of the alpha-anomer for GALK1. Also active on D-glucose although shows a preference for galactose over glucose.</text>
</comment>
<dbReference type="GO" id="GO:0005737">
    <property type="term" value="C:cytoplasm"/>
    <property type="evidence" value="ECO:0007669"/>
    <property type="project" value="UniProtKB-SubCell"/>
</dbReference>
<evidence type="ECO:0000313" key="17">
    <source>
        <dbReference type="EMBL" id="CAB3368815.1"/>
    </source>
</evidence>
<dbReference type="SUPFAM" id="SSF74650">
    <property type="entry name" value="Galactose mutarotase-like"/>
    <property type="match status" value="1"/>
</dbReference>
<comment type="subcellular location">
    <subcellularLocation>
        <location evidence="3">Cytoplasm</location>
    </subcellularLocation>
</comment>
<accession>A0A8S1CEW4</accession>
<evidence type="ECO:0000256" key="4">
    <source>
        <dbReference type="ARBA" id="ARBA00004947"/>
    </source>
</evidence>
<evidence type="ECO:0000256" key="1">
    <source>
        <dbReference type="ARBA" id="ARBA00001614"/>
    </source>
</evidence>
<dbReference type="GO" id="GO:0030246">
    <property type="term" value="F:carbohydrate binding"/>
    <property type="evidence" value="ECO:0007669"/>
    <property type="project" value="InterPro"/>
</dbReference>
<feature type="active site" description="Proton acceptor" evidence="14">
    <location>
        <position position="319"/>
    </location>
</feature>
<evidence type="ECO:0000256" key="3">
    <source>
        <dbReference type="ARBA" id="ARBA00004496"/>
    </source>
</evidence>
<dbReference type="GO" id="GO:0006006">
    <property type="term" value="P:glucose metabolic process"/>
    <property type="evidence" value="ECO:0007669"/>
    <property type="project" value="TreeGrafter"/>
</dbReference>
<dbReference type="Gene3D" id="2.70.98.10">
    <property type="match status" value="1"/>
</dbReference>
<feature type="active site" description="Proton donor" evidence="14">
    <location>
        <position position="182"/>
    </location>
</feature>
<feature type="binding site" evidence="16">
    <location>
        <begin position="182"/>
        <end position="184"/>
    </location>
    <ligand>
        <name>beta-D-galactose</name>
        <dbReference type="ChEBI" id="CHEBI:27667"/>
    </ligand>
</feature>
<keyword evidence="11 13" id="KW-0119">Carbohydrate metabolism</keyword>
<evidence type="ECO:0000256" key="6">
    <source>
        <dbReference type="ARBA" id="ARBA00006206"/>
    </source>
</evidence>
<comment type="catalytic activity">
    <reaction evidence="2">
        <text>alpha-D-galactose = beta-D-galactose</text>
        <dbReference type="Rhea" id="RHEA:28675"/>
        <dbReference type="ChEBI" id="CHEBI:27667"/>
        <dbReference type="ChEBI" id="CHEBI:28061"/>
        <dbReference type="EC" id="5.1.3.3"/>
    </reaction>
    <physiologicalReaction direction="right-to-left" evidence="2">
        <dbReference type="Rhea" id="RHEA:28677"/>
    </physiologicalReaction>
</comment>
<dbReference type="CDD" id="cd09019">
    <property type="entry name" value="galactose_mutarotase_like"/>
    <property type="match status" value="1"/>
</dbReference>
<keyword evidence="9" id="KW-0597">Phosphoprotein</keyword>
<dbReference type="PANTHER" id="PTHR10091">
    <property type="entry name" value="ALDOSE-1-EPIMERASE"/>
    <property type="match status" value="1"/>
</dbReference>
<evidence type="ECO:0000256" key="8">
    <source>
        <dbReference type="ARBA" id="ARBA00022490"/>
    </source>
</evidence>
<evidence type="ECO:0000256" key="12">
    <source>
        <dbReference type="ARBA" id="ARBA00045743"/>
    </source>
</evidence>
<dbReference type="Proteomes" id="UP000494165">
    <property type="component" value="Unassembled WGS sequence"/>
</dbReference>
<dbReference type="PANTHER" id="PTHR10091:SF0">
    <property type="entry name" value="GALACTOSE MUTAROTASE"/>
    <property type="match status" value="1"/>
</dbReference>
<evidence type="ECO:0000256" key="5">
    <source>
        <dbReference type="ARBA" id="ARBA00005028"/>
    </source>
</evidence>
<dbReference type="AlphaFoldDB" id="A0A8S1CEW4"/>
<dbReference type="GO" id="GO:0004034">
    <property type="term" value="F:aldose 1-epimerase activity"/>
    <property type="evidence" value="ECO:0007669"/>
    <property type="project" value="UniProtKB-EC"/>
</dbReference>
<name>A0A8S1CEW4_9INSE</name>
<evidence type="ECO:0000256" key="16">
    <source>
        <dbReference type="PIRSR" id="PIRSR005096-3"/>
    </source>
</evidence>
<comment type="similarity">
    <text evidence="6 13">Belongs to the aldose epimerase family.</text>
</comment>
<organism evidence="17 18">
    <name type="scientific">Cloeon dipterum</name>
    <dbReference type="NCBI Taxonomy" id="197152"/>
    <lineage>
        <taxon>Eukaryota</taxon>
        <taxon>Metazoa</taxon>
        <taxon>Ecdysozoa</taxon>
        <taxon>Arthropoda</taxon>
        <taxon>Hexapoda</taxon>
        <taxon>Insecta</taxon>
        <taxon>Pterygota</taxon>
        <taxon>Palaeoptera</taxon>
        <taxon>Ephemeroptera</taxon>
        <taxon>Pisciforma</taxon>
        <taxon>Baetidae</taxon>
        <taxon>Cloeon</taxon>
    </lineage>
</organism>
<dbReference type="EC" id="5.1.3.3" evidence="13"/>
<dbReference type="FunFam" id="2.70.98.10:FF:000003">
    <property type="entry name" value="Aldose 1-epimerase"/>
    <property type="match status" value="1"/>
</dbReference>
<comment type="subunit">
    <text evidence="7">Monomer.</text>
</comment>
<dbReference type="InterPro" id="IPR018052">
    <property type="entry name" value="Ald1_epimerase_CS"/>
</dbReference>
<evidence type="ECO:0000256" key="10">
    <source>
        <dbReference type="ARBA" id="ARBA00023235"/>
    </source>
</evidence>
<evidence type="ECO:0000256" key="11">
    <source>
        <dbReference type="ARBA" id="ARBA00023277"/>
    </source>
</evidence>
<comment type="pathway">
    <text evidence="4">Carbohydrate metabolism; galactose metabolism.</text>
</comment>
<sequence>MAVEEDIFGTFFDEETKTDVLVKRFTLKNSNNVSVQIITYGATITTINIPDKNGTLADVNLGFDDMNGYLLSTNPYFGAVVGRVANRIKGARFSIKGQQHNVAANRGENHLHGGIKGFDKKIWAANVEGSKVTFSYLSKDGEEGYPGDLLVNATYSLSEDNELVLEMKATCTKPTPVNLTNHAYFNLAGHNEGAKEIYEHELMLSADSYTPAVDAIPTGEIVPVKGTPFDLQTPKLLKNAIPETPENGYDNNFCVIQKNSDNGLNLVGRALHPKSGRVMEVFTNQPGVQLYTANFVPQDDSLPGKGGCFYKKHGAFCLETQNYPNAVNQANFPNSVLLPGHAYIHTALYKFSVQK</sequence>
<evidence type="ECO:0000256" key="7">
    <source>
        <dbReference type="ARBA" id="ARBA00011245"/>
    </source>
</evidence>
<dbReference type="InterPro" id="IPR011013">
    <property type="entry name" value="Gal_mutarotase_sf_dom"/>
</dbReference>
<reference evidence="17 18" key="1">
    <citation type="submission" date="2020-04" db="EMBL/GenBank/DDBJ databases">
        <authorList>
            <person name="Alioto T."/>
            <person name="Alioto T."/>
            <person name="Gomez Garrido J."/>
        </authorList>
    </citation>
    <scope>NUCLEOTIDE SEQUENCE [LARGE SCALE GENOMIC DNA]</scope>
</reference>
<dbReference type="PROSITE" id="PS00545">
    <property type="entry name" value="ALDOSE_1_EPIMERASE"/>
    <property type="match status" value="1"/>
</dbReference>
<proteinExistence type="inferred from homology"/>
<dbReference type="NCBIfam" id="NF008277">
    <property type="entry name" value="PRK11055.1"/>
    <property type="match status" value="1"/>
</dbReference>
<evidence type="ECO:0000256" key="13">
    <source>
        <dbReference type="PIRNR" id="PIRNR005096"/>
    </source>
</evidence>
<evidence type="ECO:0000256" key="9">
    <source>
        <dbReference type="ARBA" id="ARBA00022553"/>
    </source>
</evidence>